<dbReference type="PANTHER" id="PTHR22603">
    <property type="entry name" value="CHOLINE/ETHANOALAMINE KINASE"/>
    <property type="match status" value="1"/>
</dbReference>
<dbReference type="InterPro" id="IPR011009">
    <property type="entry name" value="Kinase-like_dom_sf"/>
</dbReference>
<name>A0A067H7Y3_CITSI</name>
<dbReference type="Pfam" id="PF01633">
    <property type="entry name" value="Choline_kinase"/>
    <property type="match status" value="1"/>
</dbReference>
<evidence type="ECO:0000256" key="1">
    <source>
        <dbReference type="ARBA" id="ARBA00038211"/>
    </source>
</evidence>
<keyword evidence="3" id="KW-1185">Reference proteome</keyword>
<evidence type="ECO:0000313" key="2">
    <source>
        <dbReference type="EMBL" id="KDO83817.1"/>
    </source>
</evidence>
<dbReference type="SUPFAM" id="SSF56112">
    <property type="entry name" value="Protein kinase-like (PK-like)"/>
    <property type="match status" value="1"/>
</dbReference>
<dbReference type="STRING" id="2711.A0A067H7Y3"/>
<proteinExistence type="inferred from homology"/>
<dbReference type="EMBL" id="KK784874">
    <property type="protein sequence ID" value="KDO83817.1"/>
    <property type="molecule type" value="Genomic_DNA"/>
</dbReference>
<sequence>KQPSETEVNQLVDDAEKYTLANHIFWGLWGLISAYVNKIDFNYKEYARQRFQQYWMKKQELLSSSTIRQKINVNGHVSISLKKVSDS</sequence>
<reference evidence="2 3" key="1">
    <citation type="submission" date="2014-04" db="EMBL/GenBank/DDBJ databases">
        <authorList>
            <consortium name="International Citrus Genome Consortium"/>
            <person name="Gmitter F."/>
            <person name="Chen C."/>
            <person name="Farmerie W."/>
            <person name="Harkins T."/>
            <person name="Desany B."/>
            <person name="Mohiuddin M."/>
            <person name="Kodira C."/>
            <person name="Borodovsky M."/>
            <person name="Lomsadze A."/>
            <person name="Burns P."/>
            <person name="Jenkins J."/>
            <person name="Prochnik S."/>
            <person name="Shu S."/>
            <person name="Chapman J."/>
            <person name="Pitluck S."/>
            <person name="Schmutz J."/>
            <person name="Rokhsar D."/>
        </authorList>
    </citation>
    <scope>NUCLEOTIDE SEQUENCE</scope>
</reference>
<accession>A0A067H7Y3</accession>
<evidence type="ECO:0008006" key="4">
    <source>
        <dbReference type="Google" id="ProtNLM"/>
    </source>
</evidence>
<dbReference type="PANTHER" id="PTHR22603:SF93">
    <property type="entry name" value="RE24176P"/>
    <property type="match status" value="1"/>
</dbReference>
<gene>
    <name evidence="2" type="ORF">CISIN_1g041666mg</name>
</gene>
<evidence type="ECO:0000313" key="3">
    <source>
        <dbReference type="Proteomes" id="UP000027120"/>
    </source>
</evidence>
<feature type="non-terminal residue" evidence="2">
    <location>
        <position position="1"/>
    </location>
</feature>
<dbReference type="AlphaFoldDB" id="A0A067H7Y3"/>
<dbReference type="Gene3D" id="3.90.1200.10">
    <property type="match status" value="1"/>
</dbReference>
<organism evidence="2 3">
    <name type="scientific">Citrus sinensis</name>
    <name type="common">Sweet orange</name>
    <name type="synonym">Citrus aurantium var. sinensis</name>
    <dbReference type="NCBI Taxonomy" id="2711"/>
    <lineage>
        <taxon>Eukaryota</taxon>
        <taxon>Viridiplantae</taxon>
        <taxon>Streptophyta</taxon>
        <taxon>Embryophyta</taxon>
        <taxon>Tracheophyta</taxon>
        <taxon>Spermatophyta</taxon>
        <taxon>Magnoliopsida</taxon>
        <taxon>eudicotyledons</taxon>
        <taxon>Gunneridae</taxon>
        <taxon>Pentapetalae</taxon>
        <taxon>rosids</taxon>
        <taxon>malvids</taxon>
        <taxon>Sapindales</taxon>
        <taxon>Rutaceae</taxon>
        <taxon>Aurantioideae</taxon>
        <taxon>Citrus</taxon>
    </lineage>
</organism>
<protein>
    <recommendedName>
        <fullName evidence="4">Choline kinase</fullName>
    </recommendedName>
</protein>
<comment type="similarity">
    <text evidence="1">Belongs to the choline/ethanolamine kinase family.</text>
</comment>
<dbReference type="Proteomes" id="UP000027120">
    <property type="component" value="Unassembled WGS sequence"/>
</dbReference>
<dbReference type="SMR" id="A0A067H7Y3"/>